<name>A0AAD5L087_9FUNG</name>
<gene>
    <name evidence="2" type="ORF">BDA99DRAFT_567420</name>
</gene>
<reference evidence="2" key="1">
    <citation type="journal article" date="2022" name="IScience">
        <title>Evolution of zygomycete secretomes and the origins of terrestrial fungal ecologies.</title>
        <authorList>
            <person name="Chang Y."/>
            <person name="Wang Y."/>
            <person name="Mondo S."/>
            <person name="Ahrendt S."/>
            <person name="Andreopoulos W."/>
            <person name="Barry K."/>
            <person name="Beard J."/>
            <person name="Benny G.L."/>
            <person name="Blankenship S."/>
            <person name="Bonito G."/>
            <person name="Cuomo C."/>
            <person name="Desiro A."/>
            <person name="Gervers K.A."/>
            <person name="Hundley H."/>
            <person name="Kuo A."/>
            <person name="LaButti K."/>
            <person name="Lang B.F."/>
            <person name="Lipzen A."/>
            <person name="O'Donnell K."/>
            <person name="Pangilinan J."/>
            <person name="Reynolds N."/>
            <person name="Sandor L."/>
            <person name="Smith M.E."/>
            <person name="Tsang A."/>
            <person name="Grigoriev I.V."/>
            <person name="Stajich J.E."/>
            <person name="Spatafora J.W."/>
        </authorList>
    </citation>
    <scope>NUCLEOTIDE SEQUENCE</scope>
    <source>
        <strain evidence="2">RSA 2281</strain>
    </source>
</reference>
<feature type="chain" id="PRO_5042043481" evidence="1">
    <location>
        <begin position="23"/>
        <end position="490"/>
    </location>
</feature>
<protein>
    <submittedName>
        <fullName evidence="2">Uncharacterized protein</fullName>
    </submittedName>
</protein>
<reference evidence="2" key="2">
    <citation type="submission" date="2023-02" db="EMBL/GenBank/DDBJ databases">
        <authorList>
            <consortium name="DOE Joint Genome Institute"/>
            <person name="Mondo S.J."/>
            <person name="Chang Y."/>
            <person name="Wang Y."/>
            <person name="Ahrendt S."/>
            <person name="Andreopoulos W."/>
            <person name="Barry K."/>
            <person name="Beard J."/>
            <person name="Benny G.L."/>
            <person name="Blankenship S."/>
            <person name="Bonito G."/>
            <person name="Cuomo C."/>
            <person name="Desiro A."/>
            <person name="Gervers K.A."/>
            <person name="Hundley H."/>
            <person name="Kuo A."/>
            <person name="LaButti K."/>
            <person name="Lang B.F."/>
            <person name="Lipzen A."/>
            <person name="O'Donnell K."/>
            <person name="Pangilinan J."/>
            <person name="Reynolds N."/>
            <person name="Sandor L."/>
            <person name="Smith M.W."/>
            <person name="Tsang A."/>
            <person name="Grigoriev I.V."/>
            <person name="Stajich J.E."/>
            <person name="Spatafora J.W."/>
        </authorList>
    </citation>
    <scope>NUCLEOTIDE SEQUENCE</scope>
    <source>
        <strain evidence="2">RSA 2281</strain>
    </source>
</reference>
<proteinExistence type="predicted"/>
<evidence type="ECO:0000313" key="2">
    <source>
        <dbReference type="EMBL" id="KAI9278762.1"/>
    </source>
</evidence>
<comment type="caution">
    <text evidence="2">The sequence shown here is derived from an EMBL/GenBank/DDBJ whole genome shotgun (WGS) entry which is preliminary data.</text>
</comment>
<evidence type="ECO:0000256" key="1">
    <source>
        <dbReference type="SAM" id="SignalP"/>
    </source>
</evidence>
<dbReference type="AlphaFoldDB" id="A0AAD5L087"/>
<dbReference type="Proteomes" id="UP001209540">
    <property type="component" value="Unassembled WGS sequence"/>
</dbReference>
<evidence type="ECO:0000313" key="3">
    <source>
        <dbReference type="Proteomes" id="UP001209540"/>
    </source>
</evidence>
<keyword evidence="3" id="KW-1185">Reference proteome</keyword>
<organism evidence="2 3">
    <name type="scientific">Phascolomyces articulosus</name>
    <dbReference type="NCBI Taxonomy" id="60185"/>
    <lineage>
        <taxon>Eukaryota</taxon>
        <taxon>Fungi</taxon>
        <taxon>Fungi incertae sedis</taxon>
        <taxon>Mucoromycota</taxon>
        <taxon>Mucoromycotina</taxon>
        <taxon>Mucoromycetes</taxon>
        <taxon>Mucorales</taxon>
        <taxon>Lichtheimiaceae</taxon>
        <taxon>Phascolomyces</taxon>
    </lineage>
</organism>
<dbReference type="EMBL" id="JAIXMP010000001">
    <property type="protein sequence ID" value="KAI9278762.1"/>
    <property type="molecule type" value="Genomic_DNA"/>
</dbReference>
<keyword evidence="1" id="KW-0732">Signal</keyword>
<sequence>MQIRKIAGLPFIMGALVLTASAAPIQERSTIESGVAVIGADVHTGISPVDDILAALPKEISVPELLNQLSKACVSDVTGKLPEVPVVSDVVNQLPDVCLKDLADTLHLVKRSTIDLGAVQIDADVKTGIPPVDDILAALPKEISVPKLLKSLPQTCVSDVTGKLPEVPVVSDVVNLLPNVCLKDLADTLHLVKRSTIDLGAVQIYADVKTGIPPVDDIIALLPKEISVPKLLKALPKACVSDVTDKLPEVPVVSDVVKQLPDVCLDKVLDLVPADKLQKRHAKELAPKEASNLSAKIIAEIQGNLKAQLSAKVAASLQQSLEASLSVKLNILGGLVKVGNAEINAVQKAALKNLKASIEAKIDAALKTKVFAGAEADLTEVLSTVTGLLPSGLLPEEKLLPIVADVIASVKADLKVQLPAIMADLAADIEAEIEVEIKDLSVTVPLILDVEINANLDIDVEIDLAVKACLSALAKLNVDAAARAVVKDLI</sequence>
<feature type="signal peptide" evidence="1">
    <location>
        <begin position="1"/>
        <end position="22"/>
    </location>
</feature>
<accession>A0AAD5L087</accession>